<gene>
    <name evidence="3" type="ORF">PHYBLDRAFT_71390</name>
</gene>
<keyword evidence="2" id="KW-0812">Transmembrane</keyword>
<sequence length="156" mass="17626">MTGIINCIRKGHQNQTKPDENSIKLNGTGDRRTNGLRRQEGHKQLRGASTNGSASDSRSEGWAFESLVPHFSSFLLWCVVLLFFIWVVISMLLSFLIWDGLPFTIAKSKGQTHWGSESIYVGDEEYTCGDITGQQASKTYYRSYSFSQKTTIVLYK</sequence>
<keyword evidence="2" id="KW-1133">Transmembrane helix</keyword>
<dbReference type="GeneID" id="29003367"/>
<proteinExistence type="predicted"/>
<reference evidence="4" key="1">
    <citation type="submission" date="2015-06" db="EMBL/GenBank/DDBJ databases">
        <title>Expansion of signal transduction pathways in fungi by whole-genome duplication.</title>
        <authorList>
            <consortium name="DOE Joint Genome Institute"/>
            <person name="Corrochano L.M."/>
            <person name="Kuo A."/>
            <person name="Marcet-Houben M."/>
            <person name="Polaino S."/>
            <person name="Salamov A."/>
            <person name="Villalobos J.M."/>
            <person name="Alvarez M.I."/>
            <person name="Avalos J."/>
            <person name="Benito E.P."/>
            <person name="Benoit I."/>
            <person name="Burger G."/>
            <person name="Camino L.P."/>
            <person name="Canovas D."/>
            <person name="Cerda-Olmedo E."/>
            <person name="Cheng J.-F."/>
            <person name="Dominguez A."/>
            <person name="Elias M."/>
            <person name="Eslava A.P."/>
            <person name="Glaser F."/>
            <person name="Grimwood J."/>
            <person name="Gutierrez G."/>
            <person name="Heitman J."/>
            <person name="Henrissat B."/>
            <person name="Iturriaga E.A."/>
            <person name="Lang B.F."/>
            <person name="Lavin J.L."/>
            <person name="Lee S."/>
            <person name="Li W."/>
            <person name="Lindquist E."/>
            <person name="Lopez-Garcia S."/>
            <person name="Luque E.M."/>
            <person name="Marcos A.T."/>
            <person name="Martin J."/>
            <person name="McCluskey K."/>
            <person name="Medina H.R."/>
            <person name="Miralles-Duran A."/>
            <person name="Miyazaki A."/>
            <person name="Munoz-Torres E."/>
            <person name="Oguiza J.A."/>
            <person name="Ohm R."/>
            <person name="Olmedo M."/>
            <person name="Orejas M."/>
            <person name="Ortiz-Castellanos L."/>
            <person name="Pisabarro A.G."/>
            <person name="Rodriguez-Romero J."/>
            <person name="Ruiz-Herrera J."/>
            <person name="Ruiz-Vazquez R."/>
            <person name="Sanz C."/>
            <person name="Schackwitz W."/>
            <person name="Schmutz J."/>
            <person name="Shahriari M."/>
            <person name="Shelest E."/>
            <person name="Silva-Franco F."/>
            <person name="Soanes D."/>
            <person name="Syed K."/>
            <person name="Tagua V.G."/>
            <person name="Talbot N.J."/>
            <person name="Thon M."/>
            <person name="De vries R.P."/>
            <person name="Wiebenga A."/>
            <person name="Yadav J.S."/>
            <person name="Braun E.L."/>
            <person name="Baker S."/>
            <person name="Garre V."/>
            <person name="Horwitz B."/>
            <person name="Torres-Martinez S."/>
            <person name="Idnurm A."/>
            <person name="Herrera-Estrella A."/>
            <person name="Gabaldon T."/>
            <person name="Grigoriev I.V."/>
        </authorList>
    </citation>
    <scope>NUCLEOTIDE SEQUENCE [LARGE SCALE GENOMIC DNA]</scope>
    <source>
        <strain evidence="4">NRRL 1555(-)</strain>
    </source>
</reference>
<evidence type="ECO:0000256" key="2">
    <source>
        <dbReference type="SAM" id="Phobius"/>
    </source>
</evidence>
<dbReference type="InParanoid" id="A0A162NHL9"/>
<dbReference type="VEuPathDB" id="FungiDB:PHYBLDRAFT_71390"/>
<evidence type="ECO:0000256" key="1">
    <source>
        <dbReference type="SAM" id="MobiDB-lite"/>
    </source>
</evidence>
<evidence type="ECO:0000313" key="3">
    <source>
        <dbReference type="EMBL" id="OAD74348.1"/>
    </source>
</evidence>
<keyword evidence="2" id="KW-0472">Membrane</keyword>
<keyword evidence="4" id="KW-1185">Reference proteome</keyword>
<feature type="compositionally biased region" description="Basic and acidic residues" evidence="1">
    <location>
        <begin position="29"/>
        <end position="43"/>
    </location>
</feature>
<dbReference type="Proteomes" id="UP000077315">
    <property type="component" value="Unassembled WGS sequence"/>
</dbReference>
<dbReference type="EMBL" id="KV440979">
    <property type="protein sequence ID" value="OAD74348.1"/>
    <property type="molecule type" value="Genomic_DNA"/>
</dbReference>
<name>A0A162NHL9_PHYB8</name>
<dbReference type="AlphaFoldDB" id="A0A162NHL9"/>
<protein>
    <submittedName>
        <fullName evidence="3">Uncharacterized protein</fullName>
    </submittedName>
</protein>
<organism evidence="3 4">
    <name type="scientific">Phycomyces blakesleeanus (strain ATCC 8743b / DSM 1359 / FGSC 10004 / NBRC 33097 / NRRL 1555)</name>
    <dbReference type="NCBI Taxonomy" id="763407"/>
    <lineage>
        <taxon>Eukaryota</taxon>
        <taxon>Fungi</taxon>
        <taxon>Fungi incertae sedis</taxon>
        <taxon>Mucoromycota</taxon>
        <taxon>Mucoromycotina</taxon>
        <taxon>Mucoromycetes</taxon>
        <taxon>Mucorales</taxon>
        <taxon>Phycomycetaceae</taxon>
        <taxon>Phycomyces</taxon>
    </lineage>
</organism>
<dbReference type="RefSeq" id="XP_018292388.1">
    <property type="nucleotide sequence ID" value="XM_018442461.1"/>
</dbReference>
<feature type="compositionally biased region" description="Polar residues" evidence="1">
    <location>
        <begin position="47"/>
        <end position="56"/>
    </location>
</feature>
<evidence type="ECO:0000313" key="4">
    <source>
        <dbReference type="Proteomes" id="UP000077315"/>
    </source>
</evidence>
<feature type="region of interest" description="Disordered" evidence="1">
    <location>
        <begin position="12"/>
        <end position="56"/>
    </location>
</feature>
<feature type="transmembrane region" description="Helical" evidence="2">
    <location>
        <begin position="74"/>
        <end position="98"/>
    </location>
</feature>
<accession>A0A162NHL9</accession>